<evidence type="ECO:0000256" key="1">
    <source>
        <dbReference type="ARBA" id="ARBA00007401"/>
    </source>
</evidence>
<dbReference type="SUPFAM" id="SSF51445">
    <property type="entry name" value="(Trans)glycosidases"/>
    <property type="match status" value="1"/>
</dbReference>
<dbReference type="PANTHER" id="PTHR43536">
    <property type="entry name" value="MANNOSYLGLYCOPROTEIN ENDO-BETA-MANNOSIDASE"/>
    <property type="match status" value="1"/>
</dbReference>
<dbReference type="PANTHER" id="PTHR43536:SF1">
    <property type="entry name" value="MANNOSYLGLYCOPROTEIN ENDO-BETA-MANNOSIDASE"/>
    <property type="match status" value="1"/>
</dbReference>
<accession>A0ABP3GUA2</accession>
<evidence type="ECO:0000259" key="6">
    <source>
        <dbReference type="Pfam" id="PF00703"/>
    </source>
</evidence>
<feature type="domain" description="Glycoside hydrolase family 2 immunoglobulin-like beta-sandwich" evidence="6">
    <location>
        <begin position="266"/>
        <end position="382"/>
    </location>
</feature>
<evidence type="ECO:0000313" key="9">
    <source>
        <dbReference type="EMBL" id="GAA0352960.1"/>
    </source>
</evidence>
<comment type="similarity">
    <text evidence="1">Belongs to the glycosyl hydrolase 2 family.</text>
</comment>
<dbReference type="InterPro" id="IPR036156">
    <property type="entry name" value="Beta-gal/glucu_dom_sf"/>
</dbReference>
<keyword evidence="10" id="KW-1185">Reference proteome</keyword>
<evidence type="ECO:0000256" key="5">
    <source>
        <dbReference type="SAM" id="SignalP"/>
    </source>
</evidence>
<feature type="chain" id="PRO_5046810238" evidence="5">
    <location>
        <begin position="27"/>
        <end position="978"/>
    </location>
</feature>
<dbReference type="EMBL" id="BAAABM010000045">
    <property type="protein sequence ID" value="GAA0352960.1"/>
    <property type="molecule type" value="Genomic_DNA"/>
</dbReference>
<dbReference type="RefSeq" id="WP_252807493.1">
    <property type="nucleotide sequence ID" value="NZ_BAAABM010000045.1"/>
</dbReference>
<dbReference type="InterPro" id="IPR043534">
    <property type="entry name" value="EBDG/EBM"/>
</dbReference>
<organism evidence="9 10">
    <name type="scientific">Actinoallomurus spadix</name>
    <dbReference type="NCBI Taxonomy" id="79912"/>
    <lineage>
        <taxon>Bacteria</taxon>
        <taxon>Bacillati</taxon>
        <taxon>Actinomycetota</taxon>
        <taxon>Actinomycetes</taxon>
        <taxon>Streptosporangiales</taxon>
        <taxon>Thermomonosporaceae</taxon>
        <taxon>Actinoallomurus</taxon>
    </lineage>
</organism>
<feature type="domain" description="Beta-mannosidase-like galactose-binding" evidence="8">
    <location>
        <begin position="107"/>
        <end position="229"/>
    </location>
</feature>
<dbReference type="InterPro" id="IPR041351">
    <property type="entry name" value="Ig_GlcNase"/>
</dbReference>
<dbReference type="Pfam" id="PF00703">
    <property type="entry name" value="Glyco_hydro_2"/>
    <property type="match status" value="1"/>
</dbReference>
<evidence type="ECO:0000259" key="7">
    <source>
        <dbReference type="Pfam" id="PF18368"/>
    </source>
</evidence>
<proteinExistence type="inferred from homology"/>
<evidence type="ECO:0000259" key="8">
    <source>
        <dbReference type="Pfam" id="PF22666"/>
    </source>
</evidence>
<dbReference type="SUPFAM" id="SSF49785">
    <property type="entry name" value="Galactose-binding domain-like"/>
    <property type="match status" value="1"/>
</dbReference>
<feature type="region of interest" description="Disordered" evidence="4">
    <location>
        <begin position="29"/>
        <end position="87"/>
    </location>
</feature>
<dbReference type="Pfam" id="PF18368">
    <property type="entry name" value="Ig_GlcNase"/>
    <property type="match status" value="1"/>
</dbReference>
<dbReference type="InterPro" id="IPR006102">
    <property type="entry name" value="Ig-like_GH2"/>
</dbReference>
<comment type="caution">
    <text evidence="9">The sequence shown here is derived from an EMBL/GenBank/DDBJ whole genome shotgun (WGS) entry which is preliminary data.</text>
</comment>
<keyword evidence="5" id="KW-0732">Signal</keyword>
<dbReference type="Gene3D" id="2.60.40.10">
    <property type="entry name" value="Immunoglobulins"/>
    <property type="match status" value="3"/>
</dbReference>
<feature type="signal peptide" evidence="5">
    <location>
        <begin position="1"/>
        <end position="26"/>
    </location>
</feature>
<dbReference type="InterPro" id="IPR017853">
    <property type="entry name" value="GH"/>
</dbReference>
<feature type="domain" description="Exo-beta-D-glucosaminidase Ig-fold" evidence="7">
    <location>
        <begin position="858"/>
        <end position="969"/>
    </location>
</feature>
<evidence type="ECO:0000256" key="3">
    <source>
        <dbReference type="ARBA" id="ARBA00023295"/>
    </source>
</evidence>
<dbReference type="InterPro" id="IPR054593">
    <property type="entry name" value="Beta-mannosidase-like_N2"/>
</dbReference>
<keyword evidence="2" id="KW-0378">Hydrolase</keyword>
<keyword evidence="3" id="KW-0326">Glycosidase</keyword>
<dbReference type="InterPro" id="IPR008979">
    <property type="entry name" value="Galactose-bd-like_sf"/>
</dbReference>
<dbReference type="Gene3D" id="3.20.20.80">
    <property type="entry name" value="Glycosidases"/>
    <property type="match status" value="1"/>
</dbReference>
<evidence type="ECO:0000256" key="2">
    <source>
        <dbReference type="ARBA" id="ARBA00022801"/>
    </source>
</evidence>
<gene>
    <name evidence="9" type="ORF">GCM10010151_48150</name>
</gene>
<dbReference type="Pfam" id="PF22666">
    <property type="entry name" value="Glyco_hydro_2_N2"/>
    <property type="match status" value="1"/>
</dbReference>
<feature type="compositionally biased region" description="Low complexity" evidence="4">
    <location>
        <begin position="40"/>
        <end position="87"/>
    </location>
</feature>
<name>A0ABP3GUA2_9ACTN</name>
<dbReference type="SUPFAM" id="SSF49303">
    <property type="entry name" value="beta-Galactosidase/glucuronidase domain"/>
    <property type="match status" value="3"/>
</dbReference>
<evidence type="ECO:0000256" key="4">
    <source>
        <dbReference type="SAM" id="MobiDB-lite"/>
    </source>
</evidence>
<reference evidence="10" key="1">
    <citation type="journal article" date="2019" name="Int. J. Syst. Evol. Microbiol.">
        <title>The Global Catalogue of Microorganisms (GCM) 10K type strain sequencing project: providing services to taxonomists for standard genome sequencing and annotation.</title>
        <authorList>
            <consortium name="The Broad Institute Genomics Platform"/>
            <consortium name="The Broad Institute Genome Sequencing Center for Infectious Disease"/>
            <person name="Wu L."/>
            <person name="Ma J."/>
        </authorList>
    </citation>
    <scope>NUCLEOTIDE SEQUENCE [LARGE SCALE GENOMIC DNA]</scope>
    <source>
        <strain evidence="10">JCM 3146</strain>
    </source>
</reference>
<dbReference type="Gene3D" id="2.60.120.260">
    <property type="entry name" value="Galactose-binding domain-like"/>
    <property type="match status" value="1"/>
</dbReference>
<evidence type="ECO:0000313" key="10">
    <source>
        <dbReference type="Proteomes" id="UP001501822"/>
    </source>
</evidence>
<protein>
    <submittedName>
        <fullName evidence="9">Cellulose binding domain-containing protein</fullName>
    </submittedName>
</protein>
<sequence length="978" mass="104949">MTRLRSHPIILAACALLAVATPSAAAARSTGGAGQEAGAPLTGPPLSGASPSGPLLSGEPASATPSPATPSPGTASTTAPAAPSSAADLNTGWKIQSSAVAGTSGATISRPGYATTGWLPISRPETLMAGLLENGRYPNVFYSDNLAKVPTGQFTPNWWYREQLTVHPRRDGRTVLIMNGVLGTADLWVNGTKVADRAQLQGAYGRFEYDITPYVRDGQNAIALDIAKNAPKTYLTDSTLDWNPPAPDQNTGLRFAPQLAQAGPVALRDVHVVQHNAANLGSSDLTVKAGLRNDTDAARKARLDAVITHGGTRIAVSADTTVPAKSTRTVTLTPADHRALHLEHPAVWWPYQLGAQPLYHLTASANVGGRVSDRADEDFGIRTVTSHLTPVKAGTHASHGSRQFVINGVPLAIRGGGWSPDMFMRYSPQNIRDQLSYVRNLGLNTLRFEGNLPPDDMFAQMDRLGILAMPGWQCCDRWEDPSSKWPDALKANAGVQAAHVARWLRDHPSVFTFYQGSDEAPDAAKEAIYLKAFAAADWATPQVAAAEYKSSPRLGYSGSKEGPYNYVPPGYWWANGPETVDPGDPTYTNQGSAWAYGTETSAGNTVPTQDSLNRFLTPADQKKIWDLSTTNGPGTGPDLFHVYQKYTSYTKTGRMGQYNTPLWNRYGHWSDMASYQRIAQMGGYEVTRAQFEAYLGHSKDPANPSTGVIYWMLNKAWPSLHWNLYNYDLDQPGVYFGAKKAGEPVHVMYDYADGSIKVANLTSTRQPGLTATARFIDLNGTVRATARQAVPTLAGQDVRTVLTPKVPAGISRTYFLELTLTRPGATVSRNVYWLSTKADQVDWSKTLGQGFGAVFKTGGYADLTGLQSLPAANIGVSASTRRNGGEATTTVTIRNVGSKPVPAVFTRADVRRGTSGGRALGGDDQVLPIEWSDNDVTLWPGQSQTLTARYRVADLRGAAPVVGLTGWNLAGLTVPARG</sequence>
<dbReference type="Proteomes" id="UP001501822">
    <property type="component" value="Unassembled WGS sequence"/>
</dbReference>
<dbReference type="InterPro" id="IPR013783">
    <property type="entry name" value="Ig-like_fold"/>
</dbReference>